<comment type="caution">
    <text evidence="4">The sequence shown here is derived from an EMBL/GenBank/DDBJ whole genome shotgun (WGS) entry which is preliminary data.</text>
</comment>
<organism evidence="4 5">
    <name type="scientific">Fusarium sporotrichioides</name>
    <dbReference type="NCBI Taxonomy" id="5514"/>
    <lineage>
        <taxon>Eukaryota</taxon>
        <taxon>Fungi</taxon>
        <taxon>Dikarya</taxon>
        <taxon>Ascomycota</taxon>
        <taxon>Pezizomycotina</taxon>
        <taxon>Sordariomycetes</taxon>
        <taxon>Hypocreomycetidae</taxon>
        <taxon>Hypocreales</taxon>
        <taxon>Nectriaceae</taxon>
        <taxon>Fusarium</taxon>
    </lineage>
</organism>
<evidence type="ECO:0008006" key="6">
    <source>
        <dbReference type="Google" id="ProtNLM"/>
    </source>
</evidence>
<dbReference type="PANTHER" id="PTHR42699">
    <property type="match status" value="1"/>
</dbReference>
<keyword evidence="2 3" id="KW-0663">Pyridoxal phosphate</keyword>
<comment type="cofactor">
    <cofactor evidence="1 3">
        <name>pyridoxal 5'-phosphate</name>
        <dbReference type="ChEBI" id="CHEBI:597326"/>
    </cofactor>
</comment>
<dbReference type="Gene3D" id="3.90.1150.10">
    <property type="entry name" value="Aspartate Aminotransferase, domain 1"/>
    <property type="match status" value="1"/>
</dbReference>
<dbReference type="InterPro" id="IPR000277">
    <property type="entry name" value="Cys/Met-Metab_PyrdxlP-dep_enz"/>
</dbReference>
<dbReference type="InterPro" id="IPR015424">
    <property type="entry name" value="PyrdxlP-dep_Trfase"/>
</dbReference>
<evidence type="ECO:0000313" key="5">
    <source>
        <dbReference type="Proteomes" id="UP000266152"/>
    </source>
</evidence>
<dbReference type="InterPro" id="IPR015421">
    <property type="entry name" value="PyrdxlP-dep_Trfase_major"/>
</dbReference>
<reference evidence="4 5" key="1">
    <citation type="journal article" date="2018" name="PLoS Pathog.">
        <title>Evolution of structural diversity of trichothecenes, a family of toxins produced by plant pathogenic and entomopathogenic fungi.</title>
        <authorList>
            <person name="Proctor R.H."/>
            <person name="McCormick S.P."/>
            <person name="Kim H.S."/>
            <person name="Cardoza R.E."/>
            <person name="Stanley A.M."/>
            <person name="Lindo L."/>
            <person name="Kelly A."/>
            <person name="Brown D.W."/>
            <person name="Lee T."/>
            <person name="Vaughan M.M."/>
            <person name="Alexander N.J."/>
            <person name="Busman M."/>
            <person name="Gutierrez S."/>
        </authorList>
    </citation>
    <scope>NUCLEOTIDE SEQUENCE [LARGE SCALE GENOMIC DNA]</scope>
    <source>
        <strain evidence="4 5">NRRL 3299</strain>
    </source>
</reference>
<evidence type="ECO:0000256" key="3">
    <source>
        <dbReference type="RuleBase" id="RU362118"/>
    </source>
</evidence>
<dbReference type="Gene3D" id="3.40.640.10">
    <property type="entry name" value="Type I PLP-dependent aspartate aminotransferase-like (Major domain)"/>
    <property type="match status" value="1"/>
</dbReference>
<evidence type="ECO:0000256" key="2">
    <source>
        <dbReference type="ARBA" id="ARBA00022898"/>
    </source>
</evidence>
<dbReference type="Pfam" id="PF01053">
    <property type="entry name" value="Cys_Met_Meta_PP"/>
    <property type="match status" value="1"/>
</dbReference>
<dbReference type="Proteomes" id="UP000266152">
    <property type="component" value="Unassembled WGS sequence"/>
</dbReference>
<evidence type="ECO:0000313" key="4">
    <source>
        <dbReference type="EMBL" id="RGP61147.1"/>
    </source>
</evidence>
<dbReference type="InterPro" id="IPR015422">
    <property type="entry name" value="PyrdxlP-dep_Trfase_small"/>
</dbReference>
<proteinExistence type="inferred from homology"/>
<protein>
    <recommendedName>
        <fullName evidence="6">Cystathionine gamma-synthase</fullName>
    </recommendedName>
</protein>
<evidence type="ECO:0000256" key="1">
    <source>
        <dbReference type="ARBA" id="ARBA00001933"/>
    </source>
</evidence>
<dbReference type="PANTHER" id="PTHR42699:SF1">
    <property type="entry name" value="CYSTATHIONINE GAMMA-SYNTHASE-RELATED"/>
    <property type="match status" value="1"/>
</dbReference>
<sequence>MTILKTQSEFGHAPPPQTPYSVVTNLPGWDVAKAIRDGDHAPMKRVVHIYPRFVATHYAAQAKLGSEIAKHVGHTDKAALVYLSPAIWPYTLHHITHSNRGESRVEKHDVVFKCVDIAGHRLYAILFNPATMPVMMLTWQNPGLGISLRGAEQLLKGITTIKEVSFDVEMENLPSPSWTPESEVHDALRERIVELLHRAPRDADKVKCTPRDVFLYPTGMAAIFYSNTLLTKRRPGTVVVLGVVFHNTYHHLIEECLQGMKHFGRVDSEGIAILEKWLKGEKEAGRSVSYVFVEVPGNPTLDTPDTARLKRLSEEYDFILIVDDTIGGFANIDVLAHSDILLSSLTKSFSGYANVMGGSVVLNPLSSHYQTLHSLFRESHHNELFIADAEVLLSNSGDFLERTRILNRNALAMADFLYEVISFPGSPIINVQYPSLLNSKANYDAILRQSTPEIPKPGYGCLLTVEFSSVEAATAFYNKAGFYPSPHLGGHVTIMLPYNMMVFGKKPGEKAYMDELGVREASVRISAGLESEEDLIDTLRDALQAATKPDEKVRNE</sequence>
<dbReference type="GO" id="GO:0003962">
    <property type="term" value="F:cystathionine gamma-synthase activity"/>
    <property type="evidence" value="ECO:0007669"/>
    <property type="project" value="TreeGrafter"/>
</dbReference>
<name>A0A395RM04_FUSSP</name>
<dbReference type="EMBL" id="PXOF01000170">
    <property type="protein sequence ID" value="RGP61147.1"/>
    <property type="molecule type" value="Genomic_DNA"/>
</dbReference>
<gene>
    <name evidence="4" type="ORF">FSPOR_10132</name>
</gene>
<dbReference type="GO" id="GO:0030170">
    <property type="term" value="F:pyridoxal phosphate binding"/>
    <property type="evidence" value="ECO:0007669"/>
    <property type="project" value="InterPro"/>
</dbReference>
<dbReference type="GO" id="GO:0019346">
    <property type="term" value="P:transsulfuration"/>
    <property type="evidence" value="ECO:0007669"/>
    <property type="project" value="InterPro"/>
</dbReference>
<accession>A0A395RM04</accession>
<dbReference type="InterPro" id="IPR051750">
    <property type="entry name" value="Trans-sulfuration_enzymes"/>
</dbReference>
<dbReference type="AlphaFoldDB" id="A0A395RM04"/>
<dbReference type="STRING" id="5514.A0A395RM04"/>
<keyword evidence="5" id="KW-1185">Reference proteome</keyword>
<comment type="similarity">
    <text evidence="3">Belongs to the trans-sulfuration enzymes family.</text>
</comment>
<dbReference type="SUPFAM" id="SSF53383">
    <property type="entry name" value="PLP-dependent transferases"/>
    <property type="match status" value="1"/>
</dbReference>